<accession>A0ACB9Q1P2</accession>
<organism evidence="1 2">
    <name type="scientific">Bauhinia variegata</name>
    <name type="common">Purple orchid tree</name>
    <name type="synonym">Phanera variegata</name>
    <dbReference type="NCBI Taxonomy" id="167791"/>
    <lineage>
        <taxon>Eukaryota</taxon>
        <taxon>Viridiplantae</taxon>
        <taxon>Streptophyta</taxon>
        <taxon>Embryophyta</taxon>
        <taxon>Tracheophyta</taxon>
        <taxon>Spermatophyta</taxon>
        <taxon>Magnoliopsida</taxon>
        <taxon>eudicotyledons</taxon>
        <taxon>Gunneridae</taxon>
        <taxon>Pentapetalae</taxon>
        <taxon>rosids</taxon>
        <taxon>fabids</taxon>
        <taxon>Fabales</taxon>
        <taxon>Fabaceae</taxon>
        <taxon>Cercidoideae</taxon>
        <taxon>Cercideae</taxon>
        <taxon>Bauhiniinae</taxon>
        <taxon>Bauhinia</taxon>
    </lineage>
</organism>
<comment type="caution">
    <text evidence="1">The sequence shown here is derived from an EMBL/GenBank/DDBJ whole genome shotgun (WGS) entry which is preliminary data.</text>
</comment>
<protein>
    <submittedName>
        <fullName evidence="1">Uncharacterized protein</fullName>
    </submittedName>
</protein>
<proteinExistence type="predicted"/>
<sequence>MPLRALHKAVVIWVCAIGSADSFVQGIQKMETFFVDRLNFKGHHRFHSRDIEIIRGRLEELADKFDSKPIVVVTEKDYDRDPEILKQLSPFKVFVLYSKLRVMSYRGSKEDEFKGLLQGQLGLKLPGANQY</sequence>
<reference evidence="1 2" key="1">
    <citation type="journal article" date="2022" name="DNA Res.">
        <title>Chromosomal-level genome assembly of the orchid tree Bauhinia variegata (Leguminosae; Cercidoideae) supports the allotetraploid origin hypothesis of Bauhinia.</title>
        <authorList>
            <person name="Zhong Y."/>
            <person name="Chen Y."/>
            <person name="Zheng D."/>
            <person name="Pang J."/>
            <person name="Liu Y."/>
            <person name="Luo S."/>
            <person name="Meng S."/>
            <person name="Qian L."/>
            <person name="Wei D."/>
            <person name="Dai S."/>
            <person name="Zhou R."/>
        </authorList>
    </citation>
    <scope>NUCLEOTIDE SEQUENCE [LARGE SCALE GENOMIC DNA]</scope>
    <source>
        <strain evidence="1">BV-YZ2020</strain>
    </source>
</reference>
<name>A0ACB9Q1P2_BAUVA</name>
<dbReference type="EMBL" id="CM039427">
    <property type="protein sequence ID" value="KAI4354510.1"/>
    <property type="molecule type" value="Genomic_DNA"/>
</dbReference>
<keyword evidence="2" id="KW-1185">Reference proteome</keyword>
<dbReference type="Proteomes" id="UP000828941">
    <property type="component" value="Chromosome 2"/>
</dbReference>
<evidence type="ECO:0000313" key="1">
    <source>
        <dbReference type="EMBL" id="KAI4354510.1"/>
    </source>
</evidence>
<gene>
    <name evidence="1" type="ORF">L6164_003363</name>
</gene>
<evidence type="ECO:0000313" key="2">
    <source>
        <dbReference type="Proteomes" id="UP000828941"/>
    </source>
</evidence>